<dbReference type="PANTHER" id="PTHR36509">
    <property type="entry name" value="BLL3101 PROTEIN"/>
    <property type="match status" value="1"/>
</dbReference>
<dbReference type="InterPro" id="IPR037050">
    <property type="entry name" value="DUF1254_sf"/>
</dbReference>
<organism evidence="4 5">
    <name type="scientific">Fusarium sporotrichioides</name>
    <dbReference type="NCBI Taxonomy" id="5514"/>
    <lineage>
        <taxon>Eukaryota</taxon>
        <taxon>Fungi</taxon>
        <taxon>Dikarya</taxon>
        <taxon>Ascomycota</taxon>
        <taxon>Pezizomycotina</taxon>
        <taxon>Sordariomycetes</taxon>
        <taxon>Hypocreomycetidae</taxon>
        <taxon>Hypocreales</taxon>
        <taxon>Nectriaceae</taxon>
        <taxon>Fusarium</taxon>
    </lineage>
</organism>
<dbReference type="Gene3D" id="2.60.40.1610">
    <property type="entry name" value="Domain of unknown function DUF1254"/>
    <property type="match status" value="1"/>
</dbReference>
<dbReference type="Pfam" id="PF06863">
    <property type="entry name" value="DUF1254"/>
    <property type="match status" value="1"/>
</dbReference>
<evidence type="ECO:0000313" key="5">
    <source>
        <dbReference type="Proteomes" id="UP000266152"/>
    </source>
</evidence>
<keyword evidence="1" id="KW-0732">Signal</keyword>
<keyword evidence="5" id="KW-1185">Reference proteome</keyword>
<name>A0A395REZ2_FUSSP</name>
<dbReference type="SUPFAM" id="SSF160935">
    <property type="entry name" value="VPA0735-like"/>
    <property type="match status" value="1"/>
</dbReference>
<evidence type="ECO:0000259" key="2">
    <source>
        <dbReference type="Pfam" id="PF06742"/>
    </source>
</evidence>
<reference evidence="4 5" key="1">
    <citation type="journal article" date="2018" name="PLoS Pathog.">
        <title>Evolution of structural diversity of trichothecenes, a family of toxins produced by plant pathogenic and entomopathogenic fungi.</title>
        <authorList>
            <person name="Proctor R.H."/>
            <person name="McCormick S.P."/>
            <person name="Kim H.S."/>
            <person name="Cardoza R.E."/>
            <person name="Stanley A.M."/>
            <person name="Lindo L."/>
            <person name="Kelly A."/>
            <person name="Brown D.W."/>
            <person name="Lee T."/>
            <person name="Vaughan M.M."/>
            <person name="Alexander N.J."/>
            <person name="Busman M."/>
            <person name="Gutierrez S."/>
        </authorList>
    </citation>
    <scope>NUCLEOTIDE SEQUENCE [LARGE SCALE GENOMIC DNA]</scope>
    <source>
        <strain evidence="4 5">NRRL 3299</strain>
    </source>
</reference>
<dbReference type="Pfam" id="PF06742">
    <property type="entry name" value="DUF1214"/>
    <property type="match status" value="1"/>
</dbReference>
<dbReference type="PANTHER" id="PTHR36509:SF2">
    <property type="entry name" value="BLL3101 PROTEIN"/>
    <property type="match status" value="1"/>
</dbReference>
<feature type="domain" description="DUF1254" evidence="3">
    <location>
        <begin position="65"/>
        <end position="196"/>
    </location>
</feature>
<evidence type="ECO:0000256" key="1">
    <source>
        <dbReference type="SAM" id="SignalP"/>
    </source>
</evidence>
<evidence type="ECO:0000259" key="3">
    <source>
        <dbReference type="Pfam" id="PF06863"/>
    </source>
</evidence>
<gene>
    <name evidence="4" type="ORF">FSPOR_11850</name>
</gene>
<evidence type="ECO:0000313" key="4">
    <source>
        <dbReference type="EMBL" id="RGP58698.1"/>
    </source>
</evidence>
<dbReference type="InterPro" id="IPR037049">
    <property type="entry name" value="DUF1214_C_sf"/>
</dbReference>
<dbReference type="InterPro" id="IPR010679">
    <property type="entry name" value="DUF1254"/>
</dbReference>
<feature type="chain" id="PRO_5017221657" evidence="1">
    <location>
        <begin position="19"/>
        <end position="478"/>
    </location>
</feature>
<protein>
    <submittedName>
        <fullName evidence="4">Ig group 2 domain-containingprotein</fullName>
    </submittedName>
</protein>
<feature type="signal peptide" evidence="1">
    <location>
        <begin position="1"/>
        <end position="18"/>
    </location>
</feature>
<dbReference type="InterPro" id="IPR010621">
    <property type="entry name" value="DUF1214"/>
</dbReference>
<dbReference type="Proteomes" id="UP000266152">
    <property type="component" value="Unassembled WGS sequence"/>
</dbReference>
<proteinExistence type="predicted"/>
<dbReference type="EMBL" id="PXOF01000282">
    <property type="protein sequence ID" value="RGP58698.1"/>
    <property type="molecule type" value="Genomic_DNA"/>
</dbReference>
<sequence>MRISPLAVICTLLNFSSAAPSTDYDAQSSLSFAYMYGFPLYAFGDVARPLLAKGIPLRPNIIIPSPEPNEPGAVGVVRPNADTMYSILFIDLSSNDLRVTIPEVPEGRYWVFPFTSPYGDDLVNLGNLDGSKAGDYLVKYNSKSYGLQTDNVPEGYVGVVNFPMPYGLVSSRIVTDRTDEDVAIVAQLQKGFRVRPVPRSTCGSGKPVAPPLDLTMFVEPEYTAQNQSLYQAVMNTAAALTPYLPPYVVSDRKSVAKDLKKAGFKDGKFTQPPGTNLTAAVRTANMTSQSFASRPDVSKDVGNGWSLIADRYIGRFDSYYNMRYQIGLTAYLALTQSECAYPSLGSFDKTISVKEGQSIVWTFSAPPKIRKGGFWSLTAYGPNQDLIPNEQDKYMVGDRSNLTFSDGTLISDGGEGPFQVLLQDSDMVPPSNWTNNWLPITPGGGEISITMRWYGAEKEMVDGTYVYPKMALVDAITK</sequence>
<dbReference type="AlphaFoldDB" id="A0A395REZ2"/>
<feature type="domain" description="DUF1214" evidence="2">
    <location>
        <begin position="362"/>
        <end position="457"/>
    </location>
</feature>
<accession>A0A395REZ2</accession>
<dbReference type="Gene3D" id="2.60.120.600">
    <property type="entry name" value="Domain of unknown function DUF1214, C-terminal domain"/>
    <property type="match status" value="1"/>
</dbReference>
<comment type="caution">
    <text evidence="4">The sequence shown here is derived from an EMBL/GenBank/DDBJ whole genome shotgun (WGS) entry which is preliminary data.</text>
</comment>